<dbReference type="InterPro" id="IPR022742">
    <property type="entry name" value="Hydrolase_4"/>
</dbReference>
<dbReference type="InterPro" id="IPR029058">
    <property type="entry name" value="AB_hydrolase_fold"/>
</dbReference>
<feature type="domain" description="Serine aminopeptidase S33" evidence="1">
    <location>
        <begin position="5"/>
        <end position="221"/>
    </location>
</feature>
<evidence type="ECO:0000313" key="3">
    <source>
        <dbReference type="Proteomes" id="UP000034894"/>
    </source>
</evidence>
<dbReference type="EMBL" id="LCFP01000001">
    <property type="protein sequence ID" value="KKS98569.1"/>
    <property type="molecule type" value="Genomic_DNA"/>
</dbReference>
<dbReference type="PRINTS" id="PR00111">
    <property type="entry name" value="ABHYDROLASE"/>
</dbReference>
<protein>
    <submittedName>
        <fullName evidence="2">Alpha/beta hydrolase fold protein</fullName>
    </submittedName>
</protein>
<dbReference type="AlphaFoldDB" id="A0A0G1DLP3"/>
<proteinExistence type="predicted"/>
<dbReference type="Pfam" id="PF12146">
    <property type="entry name" value="Hydrolase_4"/>
    <property type="match status" value="1"/>
</dbReference>
<dbReference type="InterPro" id="IPR050266">
    <property type="entry name" value="AB_hydrolase_sf"/>
</dbReference>
<dbReference type="InterPro" id="IPR000073">
    <property type="entry name" value="AB_hydrolase_1"/>
</dbReference>
<dbReference type="SUPFAM" id="SSF53474">
    <property type="entry name" value="alpha/beta-Hydrolases"/>
    <property type="match status" value="1"/>
</dbReference>
<dbReference type="Proteomes" id="UP000034894">
    <property type="component" value="Unassembled WGS sequence"/>
</dbReference>
<reference evidence="2 3" key="1">
    <citation type="journal article" date="2015" name="Nature">
        <title>rRNA introns, odd ribosomes, and small enigmatic genomes across a large radiation of phyla.</title>
        <authorList>
            <person name="Brown C.T."/>
            <person name="Hug L.A."/>
            <person name="Thomas B.C."/>
            <person name="Sharon I."/>
            <person name="Castelle C.J."/>
            <person name="Singh A."/>
            <person name="Wilkins M.J."/>
            <person name="Williams K.H."/>
            <person name="Banfield J.F."/>
        </authorList>
    </citation>
    <scope>NUCLEOTIDE SEQUENCE [LARGE SCALE GENOMIC DNA]</scope>
</reference>
<name>A0A0G1DLP3_9BACT</name>
<dbReference type="GO" id="GO:0016787">
    <property type="term" value="F:hydrolase activity"/>
    <property type="evidence" value="ECO:0007669"/>
    <property type="project" value="UniProtKB-KW"/>
</dbReference>
<sequence length="242" mass="27162">MKRKHPLVILHGWNLSSDRYKPLTSEFKKLGYQVYSPDLPGFGQSQMAGKSFYLDDYVHFLRVYLEKRKIIKPVVIGHSFGGRIAIKLATSEKSLLSALILSGTPGVRPVGSGKRLLYLSAAKAGGLIFSLPIFKPLREIMKKSLYRVSGANDFYRTKPELKETFKNIVAEELSVLLPEVKIPTLLIWGRHDKIVPLSVAEKMLRRLPKGRLAVVDGARHGVPWSHVPDFAGEADRFIKENA</sequence>
<accession>A0A0G1DLP3</accession>
<gene>
    <name evidence="2" type="ORF">UV73_C0001G0090</name>
</gene>
<evidence type="ECO:0000313" key="2">
    <source>
        <dbReference type="EMBL" id="KKS98569.1"/>
    </source>
</evidence>
<keyword evidence="2" id="KW-0378">Hydrolase</keyword>
<evidence type="ECO:0000259" key="1">
    <source>
        <dbReference type="Pfam" id="PF12146"/>
    </source>
</evidence>
<organism evidence="2 3">
    <name type="scientific">Candidatus Gottesmanbacteria bacterium GW2011_GWA2_43_14</name>
    <dbReference type="NCBI Taxonomy" id="1618443"/>
    <lineage>
        <taxon>Bacteria</taxon>
        <taxon>Candidatus Gottesmaniibacteriota</taxon>
    </lineage>
</organism>
<dbReference type="STRING" id="1618443.UV73_C0001G0090"/>
<comment type="caution">
    <text evidence="2">The sequence shown here is derived from an EMBL/GenBank/DDBJ whole genome shotgun (WGS) entry which is preliminary data.</text>
</comment>
<dbReference type="PANTHER" id="PTHR43798">
    <property type="entry name" value="MONOACYLGLYCEROL LIPASE"/>
    <property type="match status" value="1"/>
</dbReference>
<dbReference type="Gene3D" id="3.40.50.1820">
    <property type="entry name" value="alpha/beta hydrolase"/>
    <property type="match status" value="1"/>
</dbReference>